<reference evidence="3" key="1">
    <citation type="journal article" date="2020" name="Stud. Mycol.">
        <title>101 Dothideomycetes genomes: a test case for predicting lifestyles and emergence of pathogens.</title>
        <authorList>
            <person name="Haridas S."/>
            <person name="Albert R."/>
            <person name="Binder M."/>
            <person name="Bloem J."/>
            <person name="Labutti K."/>
            <person name="Salamov A."/>
            <person name="Andreopoulos B."/>
            <person name="Baker S."/>
            <person name="Barry K."/>
            <person name="Bills G."/>
            <person name="Bluhm B."/>
            <person name="Cannon C."/>
            <person name="Castanera R."/>
            <person name="Culley D."/>
            <person name="Daum C."/>
            <person name="Ezra D."/>
            <person name="Gonzalez J."/>
            <person name="Henrissat B."/>
            <person name="Kuo A."/>
            <person name="Liang C."/>
            <person name="Lipzen A."/>
            <person name="Lutzoni F."/>
            <person name="Magnuson J."/>
            <person name="Mondo S."/>
            <person name="Nolan M."/>
            <person name="Ohm R."/>
            <person name="Pangilinan J."/>
            <person name="Park H.-J."/>
            <person name="Ramirez L."/>
            <person name="Alfaro M."/>
            <person name="Sun H."/>
            <person name="Tritt A."/>
            <person name="Yoshinaga Y."/>
            <person name="Zwiers L.-H."/>
            <person name="Turgeon B."/>
            <person name="Goodwin S."/>
            <person name="Spatafora J."/>
            <person name="Crous P."/>
            <person name="Grigoriev I."/>
        </authorList>
    </citation>
    <scope>NUCLEOTIDE SEQUENCE</scope>
    <source>
        <strain evidence="3">CBS 110217</strain>
    </source>
</reference>
<evidence type="ECO:0000256" key="1">
    <source>
        <dbReference type="SAM" id="MobiDB-lite"/>
    </source>
</evidence>
<sequence length="1369" mass="148513">MRLPHLLVGLVGLAGVVVASPTPPGIRRDDDTNASAAFSKRLDVYTEDRFRGTPYEIDAGNGCYKFQPPVYKNVHSFHVVNQVCTFTDTDNCDGKVLFTAGSCGSQVWVRLDRDGIDIYPARIAAVHCGDQSLKRDETASSVRAIEATIEVKSAPVKGTDNTNRSPAGAPGEVTFCFTAERCIMVSANDACVSIPGEVNYMVRTIYQERGTICKYYDRSCSDPELFTIDSLDTPMSAKLANWYGNQVGFVKCSLHWKPTTAEDNPAPSRLQARDLTPGNVRGCNRQNECLYIQPALKCKAFPAGIANNLASILQWKGSICEYYSASDCSSGRVMTVTAGNQDYSPALSWDDGVRITSAYCWIPQSADAIAIEAGTTMHEPQARRDTLQARNLDLGDVRGCNPIGTCIYIQPSFRCAAFPFGISSNLASILQWKSSSCEYYSSFDCTSGRITTVVAGSQDFSPDLSHGESERIVSVYCFVPQSQDAVQAGATIREPPAQDDEVAGSLPLAIRSDQSAQAMGLGEVRFDNWQGSRLVHALEICQIIPSGWAYNFIGLVQSAYTDCTYHYTSTECSAAVITVQTASYDWSPDISAWAKYIGTVNCHRNHRSTTASVEVGTLPSQPNDARSSPLQTRKDDSAMGMYPGDVRIENQQNGGKASVWLRALDTCKALPEGFAFHADIITQGPNSLCEYTSAMDCNRDTSVADARSNPGQEYAPQFSREMLNRIGAVRCSINSAVPLSSVDDRSLSLEARTVDTVMAEPGDVRFENVQGGGYGSTTVRALDTCKAIPEGSAYHIESITQGRGRICEYFSATDCNGEAPVATASSPCNEDHSPSFDQCTRSRIGAVKCSAYCKLNSHESSAKTIATSTTPCDDPHWVDPRYSNPQPPFCGAPGFLYFCLSNGTATDYFCGRACTGLMAQDQCHVLGDDWAHRVESLWQDAGTVCKYYVNDCSDTRPTLIFDTRARSYAPIDLRGANIKIRAAKCSSSWSSAELEARPETIIYNATISASIPGKRDTKAAFTSTSMSTRSSLRPRDDLWKVLDPSDRDDGPLVLCHNINMGGKCFSYVGSPACADNPFNVDAIESLWVQAGWRCALYPINGCSAASGPPHYADARDGDITVNDVDYWISSITCSRSPFLADTETASGSASLAPRDSGWKSTDLQGATDGPLLLCHDLNLGGECFEYTAPPTCANNAFNVDSVKSLRLLKGWQCALYPVNDCPTYGFPQHAEARDEDLLADIVGFRISSVTCSPLSLLTPSPLDDTTPTLTARDQTYDGPGDAEICDWANFVGCGSVSNAMNSCSMILSEYAGPRSIKQYSGAVCKWYEDFGCNELNLVKTLDSRNATVSIEDLGGNFRAKSVKCRAELW</sequence>
<evidence type="ECO:0000313" key="3">
    <source>
        <dbReference type="EMBL" id="KAF2027887.1"/>
    </source>
</evidence>
<evidence type="ECO:0000256" key="2">
    <source>
        <dbReference type="SAM" id="SignalP"/>
    </source>
</evidence>
<accession>A0A9P4LKR4</accession>
<keyword evidence="4" id="KW-1185">Reference proteome</keyword>
<feature type="region of interest" description="Disordered" evidence="1">
    <location>
        <begin position="616"/>
        <end position="638"/>
    </location>
</feature>
<feature type="compositionally biased region" description="Polar residues" evidence="1">
    <location>
        <begin position="616"/>
        <end position="631"/>
    </location>
</feature>
<comment type="caution">
    <text evidence="3">The sequence shown here is derived from an EMBL/GenBank/DDBJ whole genome shotgun (WGS) entry which is preliminary data.</text>
</comment>
<name>A0A9P4LKR4_9PLEO</name>
<feature type="signal peptide" evidence="2">
    <location>
        <begin position="1"/>
        <end position="19"/>
    </location>
</feature>
<dbReference type="Proteomes" id="UP000799777">
    <property type="component" value="Unassembled WGS sequence"/>
</dbReference>
<keyword evidence="2" id="KW-0732">Signal</keyword>
<proteinExistence type="predicted"/>
<organism evidence="3 4">
    <name type="scientific">Setomelanomma holmii</name>
    <dbReference type="NCBI Taxonomy" id="210430"/>
    <lineage>
        <taxon>Eukaryota</taxon>
        <taxon>Fungi</taxon>
        <taxon>Dikarya</taxon>
        <taxon>Ascomycota</taxon>
        <taxon>Pezizomycotina</taxon>
        <taxon>Dothideomycetes</taxon>
        <taxon>Pleosporomycetidae</taxon>
        <taxon>Pleosporales</taxon>
        <taxon>Pleosporineae</taxon>
        <taxon>Phaeosphaeriaceae</taxon>
        <taxon>Setomelanomma</taxon>
    </lineage>
</organism>
<dbReference type="EMBL" id="ML978220">
    <property type="protein sequence ID" value="KAF2027887.1"/>
    <property type="molecule type" value="Genomic_DNA"/>
</dbReference>
<gene>
    <name evidence="3" type="ORF">EK21DRAFT_91115</name>
</gene>
<evidence type="ECO:0000313" key="4">
    <source>
        <dbReference type="Proteomes" id="UP000799777"/>
    </source>
</evidence>
<protein>
    <submittedName>
        <fullName evidence="3">Uncharacterized protein</fullName>
    </submittedName>
</protein>
<feature type="chain" id="PRO_5040187796" evidence="2">
    <location>
        <begin position="20"/>
        <end position="1369"/>
    </location>
</feature>
<dbReference type="OrthoDB" id="3767599at2759"/>